<dbReference type="OrthoDB" id="9776710at2"/>
<dbReference type="PANTHER" id="PTHR43141">
    <property type="entry name" value="CYTOCHROME BD2 SUBUNIT II"/>
    <property type="match status" value="1"/>
</dbReference>
<dbReference type="GO" id="GO:0009055">
    <property type="term" value="F:electron transfer activity"/>
    <property type="evidence" value="ECO:0007669"/>
    <property type="project" value="TreeGrafter"/>
</dbReference>
<feature type="transmembrane region" description="Helical" evidence="7">
    <location>
        <begin position="109"/>
        <end position="128"/>
    </location>
</feature>
<dbReference type="PANTHER" id="PTHR43141:SF4">
    <property type="entry name" value="CYTOCHROME BD2 SUBUNIT II"/>
    <property type="match status" value="1"/>
</dbReference>
<gene>
    <name evidence="8" type="ORF">SAMN05444164_7049</name>
</gene>
<comment type="similarity">
    <text evidence="2">Belongs to the cytochrome ubiquinol oxidase subunit 2 family.</text>
</comment>
<dbReference type="InterPro" id="IPR003317">
    <property type="entry name" value="Cyt-d_oxidase_su2"/>
</dbReference>
<keyword evidence="3" id="KW-1003">Cell membrane</keyword>
<dbReference type="Pfam" id="PF02322">
    <property type="entry name" value="Cyt_bd_oxida_II"/>
    <property type="match status" value="1"/>
</dbReference>
<feature type="transmembrane region" description="Helical" evidence="7">
    <location>
        <begin position="294"/>
        <end position="318"/>
    </location>
</feature>
<feature type="transmembrane region" description="Helical" evidence="7">
    <location>
        <begin position="253"/>
        <end position="274"/>
    </location>
</feature>
<evidence type="ECO:0000256" key="7">
    <source>
        <dbReference type="SAM" id="Phobius"/>
    </source>
</evidence>
<evidence type="ECO:0000256" key="5">
    <source>
        <dbReference type="ARBA" id="ARBA00022989"/>
    </source>
</evidence>
<feature type="transmembrane region" description="Helical" evidence="7">
    <location>
        <begin position="191"/>
        <end position="211"/>
    </location>
</feature>
<organism evidence="8 9">
    <name type="scientific">Bradyrhizobium erythrophlei</name>
    <dbReference type="NCBI Taxonomy" id="1437360"/>
    <lineage>
        <taxon>Bacteria</taxon>
        <taxon>Pseudomonadati</taxon>
        <taxon>Pseudomonadota</taxon>
        <taxon>Alphaproteobacteria</taxon>
        <taxon>Hyphomicrobiales</taxon>
        <taxon>Nitrobacteraceae</taxon>
        <taxon>Bradyrhizobium</taxon>
    </lineage>
</organism>
<dbReference type="Proteomes" id="UP000198992">
    <property type="component" value="Unassembled WGS sequence"/>
</dbReference>
<feature type="transmembrane region" description="Helical" evidence="7">
    <location>
        <begin position="148"/>
        <end position="170"/>
    </location>
</feature>
<keyword evidence="4 7" id="KW-0812">Transmembrane</keyword>
<evidence type="ECO:0000313" key="8">
    <source>
        <dbReference type="EMBL" id="SEE13833.1"/>
    </source>
</evidence>
<evidence type="ECO:0000313" key="9">
    <source>
        <dbReference type="Proteomes" id="UP000198992"/>
    </source>
</evidence>
<sequence length="329" mass="36228">MVLFWVALLAISIMIYLLLDGFDLGVGMLFGLTRSEADRDVMQNTIAPVWDGNETWLVVAGVILWGAFPVVYATLLSAFYLPVIIMLLGLILRGVAFEFRHRAARRVRWIWDLSFVGGSLCASFMQGVTVGALVEGLKFTNGLYAGGAFGWLSPFSVLCGVGLCLGYALLGACWLVQKCHSHLRERARRQIPVLAIAVLVFLVAVFIHALIENLPIMHRWLDRPYLFVFPATGAAAAMVLAGSILHRNDRWPFYAVAVIFGSAFGTLALSFWPYMIPFAITIDEAAAPHASLAFMFWGEGIFVFPLMLIYVAVGYRVFRGKVGGMPGSH</sequence>
<dbReference type="NCBIfam" id="TIGR00203">
    <property type="entry name" value="cydB"/>
    <property type="match status" value="1"/>
</dbReference>
<keyword evidence="5 7" id="KW-1133">Transmembrane helix</keyword>
<evidence type="ECO:0000256" key="3">
    <source>
        <dbReference type="ARBA" id="ARBA00022475"/>
    </source>
</evidence>
<evidence type="ECO:0000256" key="2">
    <source>
        <dbReference type="ARBA" id="ARBA00007543"/>
    </source>
</evidence>
<dbReference type="EMBL" id="FNTH01000001">
    <property type="protein sequence ID" value="SEE13833.1"/>
    <property type="molecule type" value="Genomic_DNA"/>
</dbReference>
<proteinExistence type="inferred from homology"/>
<comment type="subcellular location">
    <subcellularLocation>
        <location evidence="1">Cell membrane</location>
        <topology evidence="1">Multi-pass membrane protein</topology>
    </subcellularLocation>
</comment>
<evidence type="ECO:0000256" key="6">
    <source>
        <dbReference type="ARBA" id="ARBA00023136"/>
    </source>
</evidence>
<reference evidence="8 9" key="1">
    <citation type="submission" date="2016-10" db="EMBL/GenBank/DDBJ databases">
        <authorList>
            <person name="de Groot N.N."/>
        </authorList>
    </citation>
    <scope>NUCLEOTIDE SEQUENCE [LARGE SCALE GENOMIC DNA]</scope>
    <source>
        <strain evidence="8 9">MT12</strain>
    </source>
</reference>
<dbReference type="GO" id="GO:0070069">
    <property type="term" value="C:cytochrome complex"/>
    <property type="evidence" value="ECO:0007669"/>
    <property type="project" value="TreeGrafter"/>
</dbReference>
<feature type="transmembrane region" description="Helical" evidence="7">
    <location>
        <begin position="223"/>
        <end position="241"/>
    </location>
</feature>
<evidence type="ECO:0000256" key="4">
    <source>
        <dbReference type="ARBA" id="ARBA00022692"/>
    </source>
</evidence>
<protein>
    <submittedName>
        <fullName evidence="8">Cytochrome bd-I ubiquinol oxidase subunit 2 apoprotein</fullName>
    </submittedName>
</protein>
<name>A0A1H5GDP0_9BRAD</name>
<dbReference type="AlphaFoldDB" id="A0A1H5GDP0"/>
<dbReference type="GO" id="GO:0005886">
    <property type="term" value="C:plasma membrane"/>
    <property type="evidence" value="ECO:0007669"/>
    <property type="project" value="UniProtKB-SubCell"/>
</dbReference>
<accession>A0A1H5GDP0</accession>
<feature type="transmembrane region" description="Helical" evidence="7">
    <location>
        <begin position="78"/>
        <end position="97"/>
    </location>
</feature>
<feature type="transmembrane region" description="Helical" evidence="7">
    <location>
        <begin position="6"/>
        <end position="32"/>
    </location>
</feature>
<dbReference type="RefSeq" id="WP_092124321.1">
    <property type="nucleotide sequence ID" value="NZ_FNTH01000001.1"/>
</dbReference>
<keyword evidence="6 7" id="KW-0472">Membrane</keyword>
<dbReference type="GO" id="GO:0019646">
    <property type="term" value="P:aerobic electron transport chain"/>
    <property type="evidence" value="ECO:0007669"/>
    <property type="project" value="TreeGrafter"/>
</dbReference>
<evidence type="ECO:0000256" key="1">
    <source>
        <dbReference type="ARBA" id="ARBA00004651"/>
    </source>
</evidence>
<dbReference type="GO" id="GO:0016682">
    <property type="term" value="F:oxidoreductase activity, acting on diphenols and related substances as donors, oxygen as acceptor"/>
    <property type="evidence" value="ECO:0007669"/>
    <property type="project" value="TreeGrafter"/>
</dbReference>